<keyword evidence="1" id="KW-0732">Signal</keyword>
<accession>A0A238Z853</accession>
<feature type="chain" id="PRO_5012986317" evidence="1">
    <location>
        <begin position="25"/>
        <end position="147"/>
    </location>
</feature>
<sequence length="147" mass="15768">MRQIMVLVAAAVSVLALSAAPAAATTDPQPTVVRIPATAVNAMKVLTPQRAAGWDCDPGFSCYYTGLDGTGSRWRAPSCGWFTLEGSFLQNNLYSIHNLGNGRVDVYNSIGGGSYELKGWVDPRSLNWAGRGNFHENIGADLINIYC</sequence>
<dbReference type="AlphaFoldDB" id="A0A238Z853"/>
<dbReference type="Proteomes" id="UP000198420">
    <property type="component" value="Unassembled WGS sequence"/>
</dbReference>
<dbReference type="Pfam" id="PF03995">
    <property type="entry name" value="Inhibitor_I36"/>
    <property type="match status" value="1"/>
</dbReference>
<name>A0A238Z853_9ACTN</name>
<feature type="signal peptide" evidence="1">
    <location>
        <begin position="1"/>
        <end position="24"/>
    </location>
</feature>
<evidence type="ECO:0000256" key="1">
    <source>
        <dbReference type="SAM" id="SignalP"/>
    </source>
</evidence>
<gene>
    <name evidence="2" type="ORF">SAMN06265355_10739</name>
</gene>
<evidence type="ECO:0000313" key="3">
    <source>
        <dbReference type="Proteomes" id="UP000198420"/>
    </source>
</evidence>
<proteinExistence type="predicted"/>
<organism evidence="2 3">
    <name type="scientific">Actinomadura mexicana</name>
    <dbReference type="NCBI Taxonomy" id="134959"/>
    <lineage>
        <taxon>Bacteria</taxon>
        <taxon>Bacillati</taxon>
        <taxon>Actinomycetota</taxon>
        <taxon>Actinomycetes</taxon>
        <taxon>Streptosporangiales</taxon>
        <taxon>Thermomonosporaceae</taxon>
        <taxon>Actinomadura</taxon>
    </lineage>
</organism>
<dbReference type="OrthoDB" id="3450116at2"/>
<keyword evidence="3" id="KW-1185">Reference proteome</keyword>
<reference evidence="3" key="1">
    <citation type="submission" date="2017-06" db="EMBL/GenBank/DDBJ databases">
        <authorList>
            <person name="Varghese N."/>
            <person name="Submissions S."/>
        </authorList>
    </citation>
    <scope>NUCLEOTIDE SEQUENCE [LARGE SCALE GENOMIC DNA]</scope>
    <source>
        <strain evidence="3">DSM 44485</strain>
    </source>
</reference>
<dbReference type="EMBL" id="FZNP01000007">
    <property type="protein sequence ID" value="SNR79527.1"/>
    <property type="molecule type" value="Genomic_DNA"/>
</dbReference>
<evidence type="ECO:0000313" key="2">
    <source>
        <dbReference type="EMBL" id="SNR79527.1"/>
    </source>
</evidence>
<protein>
    <submittedName>
        <fullName evidence="2">Peptidase inhibitor family I36</fullName>
    </submittedName>
</protein>